<dbReference type="Gene3D" id="1.10.10.10">
    <property type="entry name" value="Winged helix-like DNA-binding domain superfamily/Winged helix DNA-binding domain"/>
    <property type="match status" value="1"/>
</dbReference>
<dbReference type="AlphaFoldDB" id="A0A6B0VKK6"/>
<organism evidence="2 3">
    <name type="scientific">Natronorubrum halalkaliphilum</name>
    <dbReference type="NCBI Taxonomy" id="2691917"/>
    <lineage>
        <taxon>Archaea</taxon>
        <taxon>Methanobacteriati</taxon>
        <taxon>Methanobacteriota</taxon>
        <taxon>Stenosarchaea group</taxon>
        <taxon>Halobacteria</taxon>
        <taxon>Halobacteriales</taxon>
        <taxon>Natrialbaceae</taxon>
        <taxon>Natronorubrum</taxon>
    </lineage>
</organism>
<dbReference type="InterPro" id="IPR036388">
    <property type="entry name" value="WH-like_DNA-bd_sf"/>
</dbReference>
<comment type="caution">
    <text evidence="2">The sequence shown here is derived from an EMBL/GenBank/DDBJ whole genome shotgun (WGS) entry which is preliminary data.</text>
</comment>
<sequence length="81" mass="9140">MSLPQITTDVDEDLPPSAKYIVFALEAEDGAATRCELQERTDLAERTLDRALDRLEGAGVIRRDRDAEDLRFVQVEFSEIS</sequence>
<reference evidence="2 3" key="1">
    <citation type="submission" date="2020-01" db="EMBL/GenBank/DDBJ databases">
        <title>Natronorubrum sp. JWXQ-INN 674 isolated from Inner Mongolia Autonomous Region of China.</title>
        <authorList>
            <person name="Xue Q."/>
        </authorList>
    </citation>
    <scope>NUCLEOTIDE SEQUENCE [LARGE SCALE GENOMIC DNA]</scope>
    <source>
        <strain evidence="2 3">JWXQ-INN-674</strain>
    </source>
</reference>
<evidence type="ECO:0000313" key="3">
    <source>
        <dbReference type="Proteomes" id="UP000434101"/>
    </source>
</evidence>
<protein>
    <submittedName>
        <fullName evidence="2">MarR family transcriptional regulator</fullName>
    </submittedName>
</protein>
<dbReference type="InterPro" id="IPR036390">
    <property type="entry name" value="WH_DNA-bd_sf"/>
</dbReference>
<evidence type="ECO:0000259" key="1">
    <source>
        <dbReference type="Pfam" id="PF01047"/>
    </source>
</evidence>
<feature type="domain" description="HTH marR-type" evidence="1">
    <location>
        <begin position="30"/>
        <end position="71"/>
    </location>
</feature>
<dbReference type="RefSeq" id="WP_160064467.1">
    <property type="nucleotide sequence ID" value="NZ_WUYX01000027.1"/>
</dbReference>
<name>A0A6B0VKK6_9EURY</name>
<dbReference type="OrthoDB" id="231631at2157"/>
<dbReference type="SUPFAM" id="SSF46785">
    <property type="entry name" value="Winged helix' DNA-binding domain"/>
    <property type="match status" value="1"/>
</dbReference>
<dbReference type="Pfam" id="PF01047">
    <property type="entry name" value="MarR"/>
    <property type="match status" value="1"/>
</dbReference>
<dbReference type="GO" id="GO:0003700">
    <property type="term" value="F:DNA-binding transcription factor activity"/>
    <property type="evidence" value="ECO:0007669"/>
    <property type="project" value="InterPro"/>
</dbReference>
<dbReference type="EMBL" id="WUYX01000027">
    <property type="protein sequence ID" value="MXV62058.1"/>
    <property type="molecule type" value="Genomic_DNA"/>
</dbReference>
<evidence type="ECO:0000313" key="2">
    <source>
        <dbReference type="EMBL" id="MXV62058.1"/>
    </source>
</evidence>
<gene>
    <name evidence="2" type="ORF">GS429_08290</name>
</gene>
<proteinExistence type="predicted"/>
<accession>A0A6B0VKK6</accession>
<dbReference type="Proteomes" id="UP000434101">
    <property type="component" value="Unassembled WGS sequence"/>
</dbReference>
<keyword evidence="3" id="KW-1185">Reference proteome</keyword>
<dbReference type="InterPro" id="IPR000835">
    <property type="entry name" value="HTH_MarR-typ"/>
</dbReference>